<proteinExistence type="predicted"/>
<evidence type="ECO:0000313" key="1">
    <source>
        <dbReference type="EMBL" id="GAG39099.1"/>
    </source>
</evidence>
<gene>
    <name evidence="1" type="ORF">S01H1_65692</name>
</gene>
<accession>X0X799</accession>
<dbReference type="AlphaFoldDB" id="X0X799"/>
<comment type="caution">
    <text evidence="1">The sequence shown here is derived from an EMBL/GenBank/DDBJ whole genome shotgun (WGS) entry which is preliminary data.</text>
</comment>
<sequence length="59" mass="6450">YLSGNAYISGGIKNIDWIDFDATANPPASPTNGTLYFDTDGNLYIYKTADSNWHALAYA</sequence>
<organism evidence="1">
    <name type="scientific">marine sediment metagenome</name>
    <dbReference type="NCBI Taxonomy" id="412755"/>
    <lineage>
        <taxon>unclassified sequences</taxon>
        <taxon>metagenomes</taxon>
        <taxon>ecological metagenomes</taxon>
    </lineage>
</organism>
<name>X0X799_9ZZZZ</name>
<reference evidence="1" key="1">
    <citation type="journal article" date="2014" name="Front. Microbiol.">
        <title>High frequency of phylogenetically diverse reductive dehalogenase-homologous genes in deep subseafloor sedimentary metagenomes.</title>
        <authorList>
            <person name="Kawai M."/>
            <person name="Futagami T."/>
            <person name="Toyoda A."/>
            <person name="Takaki Y."/>
            <person name="Nishi S."/>
            <person name="Hori S."/>
            <person name="Arai W."/>
            <person name="Tsubouchi T."/>
            <person name="Morono Y."/>
            <person name="Uchiyama I."/>
            <person name="Ito T."/>
            <person name="Fujiyama A."/>
            <person name="Inagaki F."/>
            <person name="Takami H."/>
        </authorList>
    </citation>
    <scope>NUCLEOTIDE SEQUENCE</scope>
    <source>
        <strain evidence="1">Expedition CK06-06</strain>
    </source>
</reference>
<feature type="non-terminal residue" evidence="1">
    <location>
        <position position="1"/>
    </location>
</feature>
<dbReference type="EMBL" id="BARS01043384">
    <property type="protein sequence ID" value="GAG39099.1"/>
    <property type="molecule type" value="Genomic_DNA"/>
</dbReference>
<evidence type="ECO:0008006" key="2">
    <source>
        <dbReference type="Google" id="ProtNLM"/>
    </source>
</evidence>
<protein>
    <recommendedName>
        <fullName evidence="2">Bulb-type lectin domain-containing protein</fullName>
    </recommendedName>
</protein>